<keyword evidence="4" id="KW-0812">Transmembrane</keyword>
<comment type="subcellular location">
    <subcellularLocation>
        <location evidence="1">Cell membrane</location>
    </subcellularLocation>
</comment>
<evidence type="ECO:0000256" key="1">
    <source>
        <dbReference type="ARBA" id="ARBA00004236"/>
    </source>
</evidence>
<feature type="signal peptide" evidence="7">
    <location>
        <begin position="1"/>
        <end position="26"/>
    </location>
</feature>
<evidence type="ECO:0000256" key="2">
    <source>
        <dbReference type="ARBA" id="ARBA00007531"/>
    </source>
</evidence>
<dbReference type="InterPro" id="IPR008693">
    <property type="entry name" value="MmpS"/>
</dbReference>
<comment type="caution">
    <text evidence="8">The sequence shown here is derived from an EMBL/GenBank/DDBJ whole genome shotgun (WGS) entry which is preliminary data.</text>
</comment>
<name>A0A4R8RV32_9MYCO</name>
<keyword evidence="3" id="KW-1003">Cell membrane</keyword>
<evidence type="ECO:0000256" key="5">
    <source>
        <dbReference type="ARBA" id="ARBA00022989"/>
    </source>
</evidence>
<protein>
    <submittedName>
        <fullName evidence="8">Uncharacterized protein</fullName>
    </submittedName>
</protein>
<reference evidence="8 9" key="1">
    <citation type="journal article" date="2019" name="Sci. Rep.">
        <title>Extended insight into the Mycobacterium chelonae-abscessus complex through whole genome sequencing of Mycobacterium salmoniphilum outbreak and Mycobacterium salmoniphilum-like strains.</title>
        <authorList>
            <person name="Behra P.R.K."/>
            <person name="Das S."/>
            <person name="Pettersson B.M.F."/>
            <person name="Shirreff L."/>
            <person name="DuCote T."/>
            <person name="Jacobsson K.G."/>
            <person name="Ennis D.G."/>
            <person name="Kirsebom L.A."/>
        </authorList>
    </citation>
    <scope>NUCLEOTIDE SEQUENCE [LARGE SCALE GENOMIC DNA]</scope>
    <source>
        <strain evidence="8 9">DE 4585</strain>
    </source>
</reference>
<evidence type="ECO:0000313" key="9">
    <source>
        <dbReference type="Proteomes" id="UP000295117"/>
    </source>
</evidence>
<dbReference type="Proteomes" id="UP000295117">
    <property type="component" value="Unassembled WGS sequence"/>
</dbReference>
<evidence type="ECO:0000313" key="8">
    <source>
        <dbReference type="EMBL" id="TDZ78236.1"/>
    </source>
</evidence>
<sequence precursor="true">MTVRQLLAASAVASAAALSFPAAAHADDKTVTYEVISSTATTANVQYWDGTEMQPADGVTLPWKVDATVGDLSRGAKIPNHAEVKADWRSTATPDAAVTVRIYLNDKVVCQSTTGTGEADCNYATFSSFMDMAPPAPPK</sequence>
<accession>A0A4R8RV32</accession>
<dbReference type="GO" id="GO:0005886">
    <property type="term" value="C:plasma membrane"/>
    <property type="evidence" value="ECO:0007669"/>
    <property type="project" value="UniProtKB-SubCell"/>
</dbReference>
<dbReference type="Gene3D" id="2.60.40.2880">
    <property type="entry name" value="MmpS1-5, C-terminal soluble domain"/>
    <property type="match status" value="1"/>
</dbReference>
<proteinExistence type="inferred from homology"/>
<feature type="chain" id="PRO_5020931768" evidence="7">
    <location>
        <begin position="27"/>
        <end position="139"/>
    </location>
</feature>
<gene>
    <name evidence="8" type="ORF">DE4585_04072</name>
</gene>
<dbReference type="InterPro" id="IPR038468">
    <property type="entry name" value="MmpS_C"/>
</dbReference>
<evidence type="ECO:0000256" key="4">
    <source>
        <dbReference type="ARBA" id="ARBA00022692"/>
    </source>
</evidence>
<evidence type="ECO:0000256" key="7">
    <source>
        <dbReference type="SAM" id="SignalP"/>
    </source>
</evidence>
<dbReference type="RefSeq" id="WP_078299721.1">
    <property type="nucleotide sequence ID" value="NZ_PECH01000009.1"/>
</dbReference>
<dbReference type="EMBL" id="PECH01000009">
    <property type="protein sequence ID" value="TDZ78236.1"/>
    <property type="molecule type" value="Genomic_DNA"/>
</dbReference>
<dbReference type="AlphaFoldDB" id="A0A4R8RV32"/>
<evidence type="ECO:0000256" key="3">
    <source>
        <dbReference type="ARBA" id="ARBA00022475"/>
    </source>
</evidence>
<keyword evidence="5" id="KW-1133">Transmembrane helix</keyword>
<keyword evidence="7" id="KW-0732">Signal</keyword>
<organism evidence="8 9">
    <name type="scientific">Mycobacteroides salmoniphilum</name>
    <dbReference type="NCBI Taxonomy" id="404941"/>
    <lineage>
        <taxon>Bacteria</taxon>
        <taxon>Bacillati</taxon>
        <taxon>Actinomycetota</taxon>
        <taxon>Actinomycetes</taxon>
        <taxon>Mycobacteriales</taxon>
        <taxon>Mycobacteriaceae</taxon>
        <taxon>Mycobacteroides</taxon>
    </lineage>
</organism>
<dbReference type="Pfam" id="PF05423">
    <property type="entry name" value="Mycobact_memb"/>
    <property type="match status" value="1"/>
</dbReference>
<comment type="similarity">
    <text evidence="2">Belongs to the MmpS family.</text>
</comment>
<keyword evidence="6" id="KW-0472">Membrane</keyword>
<evidence type="ECO:0000256" key="6">
    <source>
        <dbReference type="ARBA" id="ARBA00023136"/>
    </source>
</evidence>